<feature type="transmembrane region" description="Helical" evidence="8">
    <location>
        <begin position="1378"/>
        <end position="1400"/>
    </location>
</feature>
<dbReference type="PANTHER" id="PTHR10010:SF46">
    <property type="entry name" value="SODIUM-DEPENDENT PHOSPHATE TRANSPORT PROTEIN 2B"/>
    <property type="match status" value="1"/>
</dbReference>
<proteinExistence type="inferred from homology"/>
<dbReference type="PANTHER" id="PTHR10010">
    <property type="entry name" value="SOLUTE CARRIER FAMILY 34 SODIUM PHOSPHATE , MEMBER 2-RELATED"/>
    <property type="match status" value="1"/>
</dbReference>
<evidence type="ECO:0000256" key="1">
    <source>
        <dbReference type="ARBA" id="ARBA00004424"/>
    </source>
</evidence>
<feature type="transmembrane region" description="Helical" evidence="8">
    <location>
        <begin position="1067"/>
        <end position="1089"/>
    </location>
</feature>
<dbReference type="Pfam" id="PF02690">
    <property type="entry name" value="Na_Pi_cotrans"/>
    <property type="match status" value="6"/>
</dbReference>
<keyword evidence="5 8" id="KW-1133">Transmembrane helix</keyword>
<feature type="transmembrane region" description="Helical" evidence="8">
    <location>
        <begin position="181"/>
        <end position="202"/>
    </location>
</feature>
<evidence type="ECO:0008006" key="11">
    <source>
        <dbReference type="Google" id="ProtNLM"/>
    </source>
</evidence>
<feature type="transmembrane region" description="Helical" evidence="8">
    <location>
        <begin position="1609"/>
        <end position="1628"/>
    </location>
</feature>
<feature type="transmembrane region" description="Helical" evidence="8">
    <location>
        <begin position="1251"/>
        <end position="1272"/>
    </location>
</feature>
<keyword evidence="6 8" id="KW-0472">Membrane</keyword>
<feature type="transmembrane region" description="Helical" evidence="8">
    <location>
        <begin position="721"/>
        <end position="744"/>
    </location>
</feature>
<dbReference type="Proteomes" id="UP000789390">
    <property type="component" value="Unassembled WGS sequence"/>
</dbReference>
<dbReference type="OrthoDB" id="76259at2759"/>
<protein>
    <recommendedName>
        <fullName evidence="11">Sodium-dependent phosphate transport protein 2B</fullName>
    </recommendedName>
</protein>
<feature type="transmembrane region" description="Helical" evidence="8">
    <location>
        <begin position="526"/>
        <end position="544"/>
    </location>
</feature>
<feature type="transmembrane region" description="Helical" evidence="8">
    <location>
        <begin position="456"/>
        <end position="478"/>
    </location>
</feature>
<evidence type="ECO:0000256" key="4">
    <source>
        <dbReference type="ARBA" id="ARBA00022692"/>
    </source>
</evidence>
<feature type="transmembrane region" description="Helical" evidence="8">
    <location>
        <begin position="1649"/>
        <end position="1669"/>
    </location>
</feature>
<dbReference type="NCBIfam" id="TIGR01013">
    <property type="entry name" value="2a58"/>
    <property type="match status" value="3"/>
</dbReference>
<evidence type="ECO:0000313" key="9">
    <source>
        <dbReference type="EMBL" id="CAH0104058.1"/>
    </source>
</evidence>
<feature type="transmembrane region" description="Helical" evidence="8">
    <location>
        <begin position="877"/>
        <end position="903"/>
    </location>
</feature>
<dbReference type="GO" id="GO:0044341">
    <property type="term" value="P:sodium-dependent phosphate transport"/>
    <property type="evidence" value="ECO:0007669"/>
    <property type="project" value="InterPro"/>
</dbReference>
<reference evidence="9" key="1">
    <citation type="submission" date="2021-11" db="EMBL/GenBank/DDBJ databases">
        <authorList>
            <person name="Schell T."/>
        </authorList>
    </citation>
    <scope>NUCLEOTIDE SEQUENCE</scope>
    <source>
        <strain evidence="9">M5</strain>
    </source>
</reference>
<feature type="transmembrane region" description="Helical" evidence="8">
    <location>
        <begin position="1532"/>
        <end position="1552"/>
    </location>
</feature>
<evidence type="ECO:0000256" key="3">
    <source>
        <dbReference type="ARBA" id="ARBA00022475"/>
    </source>
</evidence>
<gene>
    <name evidence="9" type="ORF">DGAL_LOCUS6770</name>
</gene>
<feature type="transmembrane region" description="Helical" evidence="8">
    <location>
        <begin position="338"/>
        <end position="362"/>
    </location>
</feature>
<feature type="transmembrane region" description="Helical" evidence="8">
    <location>
        <begin position="765"/>
        <end position="785"/>
    </location>
</feature>
<feature type="transmembrane region" description="Helical" evidence="8">
    <location>
        <begin position="924"/>
        <end position="944"/>
    </location>
</feature>
<feature type="transmembrane region" description="Helical" evidence="8">
    <location>
        <begin position="1341"/>
        <end position="1358"/>
    </location>
</feature>
<comment type="subcellular location">
    <subcellularLocation>
        <location evidence="1">Apical cell membrane</location>
        <topology evidence="1">Multi-pass membrane protein</topology>
    </subcellularLocation>
</comment>
<feature type="compositionally biased region" description="Low complexity" evidence="7">
    <location>
        <begin position="1198"/>
        <end position="1212"/>
    </location>
</feature>
<evidence type="ECO:0000256" key="6">
    <source>
        <dbReference type="ARBA" id="ARBA00023136"/>
    </source>
</evidence>
<dbReference type="GO" id="GO:0016324">
    <property type="term" value="C:apical plasma membrane"/>
    <property type="evidence" value="ECO:0007669"/>
    <property type="project" value="UniProtKB-SubCell"/>
</dbReference>
<dbReference type="GO" id="GO:0005436">
    <property type="term" value="F:sodium:phosphate symporter activity"/>
    <property type="evidence" value="ECO:0007669"/>
    <property type="project" value="InterPro"/>
</dbReference>
<keyword evidence="4 8" id="KW-0812">Transmembrane</keyword>
<feature type="transmembrane region" description="Helical" evidence="8">
    <location>
        <begin position="1001"/>
        <end position="1020"/>
    </location>
</feature>
<feature type="transmembrane region" description="Helical" evidence="8">
    <location>
        <begin position="1675"/>
        <end position="1697"/>
    </location>
</feature>
<keyword evidence="3" id="KW-1003">Cell membrane</keyword>
<comment type="caution">
    <text evidence="9">The sequence shown here is derived from an EMBL/GenBank/DDBJ whole genome shotgun (WGS) entry which is preliminary data.</text>
</comment>
<comment type="similarity">
    <text evidence="2">Belongs to the SLC34A transporter family.</text>
</comment>
<feature type="transmembrane region" description="Helical" evidence="8">
    <location>
        <begin position="95"/>
        <end position="119"/>
    </location>
</feature>
<feature type="transmembrane region" description="Helical" evidence="8">
    <location>
        <begin position="383"/>
        <end position="407"/>
    </location>
</feature>
<accession>A0A8J2RPM8</accession>
<keyword evidence="10" id="KW-1185">Reference proteome</keyword>
<evidence type="ECO:0000313" key="10">
    <source>
        <dbReference type="Proteomes" id="UP000789390"/>
    </source>
</evidence>
<name>A0A8J2RPM8_9CRUS</name>
<feature type="transmembrane region" description="Helical" evidence="8">
    <location>
        <begin position="1485"/>
        <end position="1511"/>
    </location>
</feature>
<evidence type="ECO:0000256" key="5">
    <source>
        <dbReference type="ARBA" id="ARBA00022989"/>
    </source>
</evidence>
<feature type="region of interest" description="Disordered" evidence="7">
    <location>
        <begin position="1190"/>
        <end position="1212"/>
    </location>
</feature>
<dbReference type="EMBL" id="CAKKLH010000124">
    <property type="protein sequence ID" value="CAH0104058.1"/>
    <property type="molecule type" value="Genomic_DNA"/>
</dbReference>
<evidence type="ECO:0000256" key="7">
    <source>
        <dbReference type="SAM" id="MobiDB-lite"/>
    </source>
</evidence>
<feature type="transmembrane region" description="Helical" evidence="8">
    <location>
        <begin position="1041"/>
        <end position="1061"/>
    </location>
</feature>
<dbReference type="InterPro" id="IPR003841">
    <property type="entry name" value="Na/Pi_transpt"/>
</dbReference>
<dbReference type="NCBIfam" id="NF037997">
    <property type="entry name" value="Na_Pi_symport"/>
    <property type="match status" value="1"/>
</dbReference>
<evidence type="ECO:0000256" key="8">
    <source>
        <dbReference type="SAM" id="Phobius"/>
    </source>
</evidence>
<sequence length="1768" mass="192174">MLAKSESLLSNYGATKDNGSKLFLETHLDKSSEKCSSKIGCDIGRIEMGLTRSDSEEAAVNEATETEIDPWALTDLVDTSEKWSDLDKKAKVMRVAIGVIKIGALLILLFFFVCSLDLLSSAFRLVGGRTTGEIFQQSDLLQNPVVGVMIGILTTVLVQSSSTSSSIIVSMVSANFLTVRVAIPIVMGANIGTSVTNTIVSLTQMGDRNEFRRAFAAATVHDMFNWLSVIILFPVEIVSREVFGIGFLEVTSEAATKHIGSGGPGGGEVKLLNALTEPLTKLVIQIDKSVLEGWSKNDSTFFNSSLIKQYCPVVVNGIKFREPCYFVMKDTGLNDAEVGLILLVISLIVLCGCLVCIVKVLNSMLKGQIAGVIKRVLNANIPYVPWVTGYLAIAIGAIMTFLVQSSSVFTSALTPLVGVGVISLERVYPLTLGSNIGTTTTSVIAALAAPPEQLRYTLQISLCHFIFNVTGILLFYPVPFTRFPIPMAKFLGETTAKYRWFSIGYLIMMFFFMPGIVLALSFAGTITLIVVLAPIVIMMTIVATKMTNALNSTCVNSEEKNVKSAMEAKCVSNEFGSNDSLDSMEKAKSGTLSTRSSIDDSIQPVESPDEDPWAIVDLVDNSEKWEDMSTKAKVIRVCSNISKIIGAIGLLYFFICSLDLLSSAFRLISGKTAGAIFQQSELMQNPVVGLMIGILVTVLVQSSSTSTSIIVSMVGAGVLNVAMAIPIIMGANIGTSVTNTIVSFTQIGNKNEFRRAFAGATVHDMFNWLTVIVLFTVEIVCQPIFGVGYLEWLSGEIVKGVNSSSGEGEVKILKVVTDPFVDLIIQLDSRVLKGWANNDPKYDNSSLIKQNMRSFLNNFFITSDGVFLFEDTGMEDWAVGLILLAISLIILCSCLVFLVKILNSMMQGHIANVIKRVINAKIPYVPWLTGYLALAVGAGMTFIVQSSSVFTSTLTPLVGIGVISIERVYPLTLGSNIGTTTTALLAALAASPEALHDTLQISLVHLFFNITGILLFYPIPFMRFPIPMAKFLGNETAKYRWFAILYLVGMFFFLPGIVLGLSIAGPIALLIVGVPFLTILVAVAIIKIFQRKKPSLLPRVMRDWKWLPLGCRSLELYDRQFAKCACCNKCRQAENSNAASTVVMVDSETSAEENMTISVATEMTLAEKNDQLPPETESQIVAVSDTDLMEKGHDSRRSSSSSSSSDDSSNSDLNLAANVDDPWAIVELVDDSEKWKDMTTKAKVLRVSINCAKIVTALGCLYFFICSLTLLSDAFRLISGKTAGEIFQQSELMQNPVVGLMIGILVTVLVQSSSTSTSIVVSMVASGIITVHMAIPIIMGANIGTSVTNTIVSFTQIANKNEFRRAFAGATVHDMFNWLAVIVLFTVEVVSNSIFGIGYLEWLTGEIVKGVNSTSGSGEVRLLNAIIDPFVDKIIQLDSKVLQGWALNDPKYDNASLIKQCSDDITNPVPCQGEFLFEDTNMEDWGVGLVLLFISLFMLCGCLVALVKILNSMMKGHIANLIKRVINAKIPYVPWLTGYIAMVLGAVITFLVQSSSVFTSTLTPLVGIGVISIERVYPLTLGSNIGTTTTSLIAALAAPPEKLHDTLQISLVHLFFNVTGILLFYPIPFMRFPIPMAKFLGNETAKYRWFAILYLVGMFFLFPGIVLGLSIAGPIALLCVGVPFLILLVAIGVIKTLQRRKPSWLPRVMRDWKWLPLACRSLEPYDRQFAKCACCKKFRPDVEVNGPSSAVSVDVIVDCSDSVTKDSP</sequence>
<feature type="transmembrane region" description="Helical" evidence="8">
    <location>
        <begin position="644"/>
        <end position="661"/>
    </location>
</feature>
<evidence type="ECO:0000256" key="2">
    <source>
        <dbReference type="ARBA" id="ARBA00005808"/>
    </source>
</evidence>
<organism evidence="9 10">
    <name type="scientific">Daphnia galeata</name>
    <dbReference type="NCBI Taxonomy" id="27404"/>
    <lineage>
        <taxon>Eukaryota</taxon>
        <taxon>Metazoa</taxon>
        <taxon>Ecdysozoa</taxon>
        <taxon>Arthropoda</taxon>
        <taxon>Crustacea</taxon>
        <taxon>Branchiopoda</taxon>
        <taxon>Diplostraca</taxon>
        <taxon>Cladocera</taxon>
        <taxon>Anomopoda</taxon>
        <taxon>Daphniidae</taxon>
        <taxon>Daphnia</taxon>
    </lineage>
</organism>
<feature type="transmembrane region" description="Helical" evidence="8">
    <location>
        <begin position="498"/>
        <end position="519"/>
    </location>
</feature>